<comment type="caution">
    <text evidence="3">The sequence shown here is derived from an EMBL/GenBank/DDBJ whole genome shotgun (WGS) entry which is preliminary data.</text>
</comment>
<keyword evidence="1" id="KW-0812">Transmembrane</keyword>
<reference evidence="3 4" key="1">
    <citation type="submission" date="2019-08" db="EMBL/GenBank/DDBJ databases">
        <title>Bacillus genomes from the desert of Cuatro Cienegas, Coahuila.</title>
        <authorList>
            <person name="Olmedo-Alvarez G."/>
        </authorList>
    </citation>
    <scope>NUCLEOTIDE SEQUENCE [LARGE SCALE GENOMIC DNA]</scope>
    <source>
        <strain evidence="3 4">CH446_14T</strain>
    </source>
</reference>
<organism evidence="3 4">
    <name type="scientific">Bacillus infantis</name>
    <dbReference type="NCBI Taxonomy" id="324767"/>
    <lineage>
        <taxon>Bacteria</taxon>
        <taxon>Bacillati</taxon>
        <taxon>Bacillota</taxon>
        <taxon>Bacilli</taxon>
        <taxon>Bacillales</taxon>
        <taxon>Bacillaceae</taxon>
        <taxon>Bacillus</taxon>
    </lineage>
</organism>
<dbReference type="Proteomes" id="UP000322139">
    <property type="component" value="Unassembled WGS sequence"/>
</dbReference>
<keyword evidence="1" id="KW-1133">Transmembrane helix</keyword>
<dbReference type="AlphaFoldDB" id="A0A5D4REQ4"/>
<protein>
    <submittedName>
        <fullName evidence="3">Sporulation protein YpjB</fullName>
    </submittedName>
</protein>
<evidence type="ECO:0000256" key="1">
    <source>
        <dbReference type="SAM" id="Phobius"/>
    </source>
</evidence>
<feature type="chain" id="PRO_5039114042" evidence="2">
    <location>
        <begin position="25"/>
        <end position="267"/>
    </location>
</feature>
<dbReference type="EMBL" id="VTER01000004">
    <property type="protein sequence ID" value="TYS49290.1"/>
    <property type="molecule type" value="Genomic_DNA"/>
</dbReference>
<proteinExistence type="predicted"/>
<name>A0A5D4REQ4_9BACI</name>
<feature type="signal peptide" evidence="2">
    <location>
        <begin position="1"/>
        <end position="24"/>
    </location>
</feature>
<dbReference type="NCBIfam" id="TIGR02878">
    <property type="entry name" value="spore_ypjB"/>
    <property type="match status" value="1"/>
</dbReference>
<evidence type="ECO:0000313" key="4">
    <source>
        <dbReference type="Proteomes" id="UP000322139"/>
    </source>
</evidence>
<dbReference type="RefSeq" id="WP_148974426.1">
    <property type="nucleotide sequence ID" value="NZ_JBNIKU010000001.1"/>
</dbReference>
<keyword evidence="2" id="KW-0732">Signal</keyword>
<gene>
    <name evidence="3" type="primary">ypjB</name>
    <name evidence="3" type="ORF">FZD51_08735</name>
</gene>
<keyword evidence="1" id="KW-0472">Membrane</keyword>
<accession>A0A5D4REQ4</accession>
<evidence type="ECO:0000313" key="3">
    <source>
        <dbReference type="EMBL" id="TYS49290.1"/>
    </source>
</evidence>
<evidence type="ECO:0000256" key="2">
    <source>
        <dbReference type="SAM" id="SignalP"/>
    </source>
</evidence>
<feature type="transmembrane region" description="Helical" evidence="1">
    <location>
        <begin position="228"/>
        <end position="248"/>
    </location>
</feature>
<sequence>MKAKIAVSMFLIYLLMPFSIYAYAEQPSSSMDKLDLLSDEALQMVKIQKYEEAKKILDYFSDQFLSGNVQARPFNMDELRIVSNAHDEAVEAAASIDMNHKERMNRVTRFRLVIDAITSSRQPLWTEMEDPIMDVFGGMKEAAHAGDSEAFHSSLNSFLTLYSVIYPALKVDLKADRLQQLDTRVNFIDHYRPQVVSQTSSQQELDALEADLSSLFDEMTDDEADPSLWWVIISTGSIIILTLSYVGWRKYKGDQDKEKSRKRELKN</sequence>
<dbReference type="Pfam" id="PF09577">
    <property type="entry name" value="Spore_YpjB"/>
    <property type="match status" value="1"/>
</dbReference>
<dbReference type="InterPro" id="IPR014231">
    <property type="entry name" value="Spore_YpjB"/>
</dbReference>